<feature type="domain" description="Acyltransferase 3" evidence="2">
    <location>
        <begin position="26"/>
        <end position="359"/>
    </location>
</feature>
<feature type="transmembrane region" description="Helical" evidence="1">
    <location>
        <begin position="350"/>
        <end position="367"/>
    </location>
</feature>
<gene>
    <name evidence="4" type="ORF">FLP23_00380</name>
</gene>
<feature type="transmembrane region" description="Helical" evidence="1">
    <location>
        <begin position="325"/>
        <end position="344"/>
    </location>
</feature>
<feature type="transmembrane region" description="Helical" evidence="1">
    <location>
        <begin position="28"/>
        <end position="44"/>
    </location>
</feature>
<keyword evidence="1" id="KW-0812">Transmembrane</keyword>
<feature type="transmembrane region" description="Helical" evidence="1">
    <location>
        <begin position="166"/>
        <end position="184"/>
    </location>
</feature>
<dbReference type="Proteomes" id="UP000322159">
    <property type="component" value="Chromosome"/>
</dbReference>
<keyword evidence="4" id="KW-0012">Acyltransferase</keyword>
<proteinExistence type="predicted"/>
<dbReference type="InterPro" id="IPR043968">
    <property type="entry name" value="SGNH"/>
</dbReference>
<name>A0A5C1Y5N4_9MICO</name>
<feature type="transmembrane region" description="Helical" evidence="1">
    <location>
        <begin position="387"/>
        <end position="407"/>
    </location>
</feature>
<dbReference type="Pfam" id="PF01757">
    <property type="entry name" value="Acyl_transf_3"/>
    <property type="match status" value="1"/>
</dbReference>
<keyword evidence="4" id="KW-0808">Transferase</keyword>
<dbReference type="GO" id="GO:0016020">
    <property type="term" value="C:membrane"/>
    <property type="evidence" value="ECO:0007669"/>
    <property type="project" value="TreeGrafter"/>
</dbReference>
<keyword evidence="1" id="KW-0472">Membrane</keyword>
<dbReference type="GO" id="GO:0016747">
    <property type="term" value="F:acyltransferase activity, transferring groups other than amino-acyl groups"/>
    <property type="evidence" value="ECO:0007669"/>
    <property type="project" value="InterPro"/>
</dbReference>
<feature type="transmembrane region" description="Helical" evidence="1">
    <location>
        <begin position="285"/>
        <end position="304"/>
    </location>
</feature>
<accession>A0A5C1Y5N4</accession>
<reference evidence="4 5" key="1">
    <citation type="submission" date="2019-09" db="EMBL/GenBank/DDBJ databases">
        <title>Genome sequencing of strain KACC 19322.</title>
        <authorList>
            <person name="Heo J."/>
            <person name="Kim S.-J."/>
            <person name="Kim J.-S."/>
            <person name="Hong S.-B."/>
            <person name="Kwon S.-W."/>
        </authorList>
    </citation>
    <scope>NUCLEOTIDE SEQUENCE [LARGE SCALE GENOMIC DNA]</scope>
    <source>
        <strain evidence="4 5">KACC 19322</strain>
    </source>
</reference>
<evidence type="ECO:0000313" key="5">
    <source>
        <dbReference type="Proteomes" id="UP000322159"/>
    </source>
</evidence>
<dbReference type="AlphaFoldDB" id="A0A5C1Y5N4"/>
<dbReference type="PANTHER" id="PTHR23028:SF53">
    <property type="entry name" value="ACYL_TRANSF_3 DOMAIN-CONTAINING PROTEIN"/>
    <property type="match status" value="1"/>
</dbReference>
<feature type="transmembrane region" description="Helical" evidence="1">
    <location>
        <begin position="93"/>
        <end position="112"/>
    </location>
</feature>
<evidence type="ECO:0000259" key="3">
    <source>
        <dbReference type="Pfam" id="PF19040"/>
    </source>
</evidence>
<dbReference type="KEGG" id="lyk:FLP23_00380"/>
<protein>
    <submittedName>
        <fullName evidence="4">Acyltransferase</fullName>
    </submittedName>
</protein>
<dbReference type="EMBL" id="CP043504">
    <property type="protein sequence ID" value="QEO08619.1"/>
    <property type="molecule type" value="Genomic_DNA"/>
</dbReference>
<feature type="transmembrane region" description="Helical" evidence="1">
    <location>
        <begin position="259"/>
        <end position="279"/>
    </location>
</feature>
<dbReference type="InterPro" id="IPR002656">
    <property type="entry name" value="Acyl_transf_3_dom"/>
</dbReference>
<feature type="transmembrane region" description="Helical" evidence="1">
    <location>
        <begin position="229"/>
        <end position="247"/>
    </location>
</feature>
<dbReference type="InterPro" id="IPR050879">
    <property type="entry name" value="Acyltransferase_3"/>
</dbReference>
<feature type="transmembrane region" description="Helical" evidence="1">
    <location>
        <begin position="50"/>
        <end position="72"/>
    </location>
</feature>
<keyword evidence="1" id="KW-1133">Transmembrane helix</keyword>
<dbReference type="OrthoDB" id="3404679at2"/>
<evidence type="ECO:0000256" key="1">
    <source>
        <dbReference type="SAM" id="Phobius"/>
    </source>
</evidence>
<keyword evidence="5" id="KW-1185">Reference proteome</keyword>
<dbReference type="GO" id="GO:0009103">
    <property type="term" value="P:lipopolysaccharide biosynthetic process"/>
    <property type="evidence" value="ECO:0007669"/>
    <property type="project" value="TreeGrafter"/>
</dbReference>
<dbReference type="PANTHER" id="PTHR23028">
    <property type="entry name" value="ACETYLTRANSFERASE"/>
    <property type="match status" value="1"/>
</dbReference>
<organism evidence="4 5">
    <name type="scientific">Protaetiibacter larvae</name>
    <dbReference type="NCBI Taxonomy" id="2592654"/>
    <lineage>
        <taxon>Bacteria</taxon>
        <taxon>Bacillati</taxon>
        <taxon>Actinomycetota</taxon>
        <taxon>Actinomycetes</taxon>
        <taxon>Micrococcales</taxon>
        <taxon>Microbacteriaceae</taxon>
        <taxon>Protaetiibacter</taxon>
    </lineage>
</organism>
<evidence type="ECO:0000259" key="2">
    <source>
        <dbReference type="Pfam" id="PF01757"/>
    </source>
</evidence>
<feature type="transmembrane region" description="Helical" evidence="1">
    <location>
        <begin position="196"/>
        <end position="214"/>
    </location>
</feature>
<evidence type="ECO:0000313" key="4">
    <source>
        <dbReference type="EMBL" id="QEO08619.1"/>
    </source>
</evidence>
<dbReference type="Pfam" id="PF19040">
    <property type="entry name" value="SGNH"/>
    <property type="match status" value="1"/>
</dbReference>
<feature type="domain" description="SGNH" evidence="3">
    <location>
        <begin position="470"/>
        <end position="689"/>
    </location>
</feature>
<dbReference type="RefSeq" id="WP_149324052.1">
    <property type="nucleotide sequence ID" value="NZ_CP043504.1"/>
</dbReference>
<sequence length="699" mass="74216">MSGALTAATTTVARPPGTRPAEYRRDIQYLRALAVGLVVLYHFWPGRIPGGFVGVDVFFVISGYLITAHLIAGLARTGRVAVFSFWGRRVRRLLPASFATLAVAAIMVVIWIPPSVRAQGLREVIASTFYVENWILAADSVDYLNAANQPSIVQHFWSLSVEEQFYLVWPLLLVAAVGIAGLLLRRRVAAPESVVSVALVIVAAASLVTSVILTETEPSVAYFATTTRAWEFAAGGLIASLAVLRGGPRGILARRGARWGARIVGIALVLVSGFVYTGATPFPGWAAALPVLGTAIAIWAGIGAESAHRSRHDPIEIIGDRSYSIYLWHWPLLIVAPFALGHALGALDKVLLLVAVVVLAGLSKRWIEDPVRRWQWLGARPARTFVALGIATALLVGAVGTTSWVLLRSSSPAAETSTAEIDAGISCFASDALVSADRCANPFAADRVDTAWAKDDRDAYCIDVPAAAQLGCPLGGPEDAEHTLALVGDSHGASVGQLVLASLPPGWRLISYLATGCPGITRVDIGAPGQGEADRRVCAEWSTRVLDDLESREDVDAVLFTNFTTRYTDPASEMPLTESAIVESWSRLQAAGKTVIALRDIPGTTAGDIPACIDASNGIDDPCTTPRADALPADVLAAAARASGAGYVDLSDRFCDAERCHAVIGEVIVYSDDNHVTRTFARSLRPELLAALATMLPPN</sequence>